<proteinExistence type="predicted"/>
<evidence type="ECO:0000313" key="4">
    <source>
        <dbReference type="Proteomes" id="UP000552757"/>
    </source>
</evidence>
<name>A0A7W6DHT5_9SPHN</name>
<dbReference type="Pfam" id="PF13354">
    <property type="entry name" value="Beta-lactamase2"/>
    <property type="match status" value="1"/>
</dbReference>
<evidence type="ECO:0000256" key="1">
    <source>
        <dbReference type="ARBA" id="ARBA00001526"/>
    </source>
</evidence>
<dbReference type="EMBL" id="JACIEB010000001">
    <property type="protein sequence ID" value="MBB3980865.1"/>
    <property type="molecule type" value="Genomic_DNA"/>
</dbReference>
<dbReference type="InterPro" id="IPR045155">
    <property type="entry name" value="Beta-lactam_cat"/>
</dbReference>
<evidence type="ECO:0000259" key="2">
    <source>
        <dbReference type="Pfam" id="PF13354"/>
    </source>
</evidence>
<keyword evidence="4" id="KW-1185">Reference proteome</keyword>
<dbReference type="PANTHER" id="PTHR35333:SF5">
    <property type="entry name" value="CONSERVED LIPOPROTEIN LPQF-RELATED"/>
    <property type="match status" value="1"/>
</dbReference>
<dbReference type="GO" id="GO:0046677">
    <property type="term" value="P:response to antibiotic"/>
    <property type="evidence" value="ECO:0007669"/>
    <property type="project" value="InterPro"/>
</dbReference>
<organism evidence="3 4">
    <name type="scientific">Sphingobium fontiphilum</name>
    <dbReference type="NCBI Taxonomy" id="944425"/>
    <lineage>
        <taxon>Bacteria</taxon>
        <taxon>Pseudomonadati</taxon>
        <taxon>Pseudomonadota</taxon>
        <taxon>Alphaproteobacteria</taxon>
        <taxon>Sphingomonadales</taxon>
        <taxon>Sphingomonadaceae</taxon>
        <taxon>Sphingobium</taxon>
    </lineage>
</organism>
<dbReference type="RefSeq" id="WP_183953844.1">
    <property type="nucleotide sequence ID" value="NZ_JACIEB010000001.1"/>
</dbReference>
<gene>
    <name evidence="3" type="ORF">GGR44_000496</name>
</gene>
<dbReference type="Proteomes" id="UP000552757">
    <property type="component" value="Unassembled WGS sequence"/>
</dbReference>
<dbReference type="GO" id="GO:0030655">
    <property type="term" value="P:beta-lactam antibiotic catabolic process"/>
    <property type="evidence" value="ECO:0007669"/>
    <property type="project" value="InterPro"/>
</dbReference>
<evidence type="ECO:0000313" key="3">
    <source>
        <dbReference type="EMBL" id="MBB3980865.1"/>
    </source>
</evidence>
<dbReference type="PANTHER" id="PTHR35333">
    <property type="entry name" value="BETA-LACTAMASE"/>
    <property type="match status" value="1"/>
</dbReference>
<comment type="catalytic activity">
    <reaction evidence="1">
        <text>a beta-lactam + H2O = a substituted beta-amino acid</text>
        <dbReference type="Rhea" id="RHEA:20401"/>
        <dbReference type="ChEBI" id="CHEBI:15377"/>
        <dbReference type="ChEBI" id="CHEBI:35627"/>
        <dbReference type="ChEBI" id="CHEBI:140347"/>
        <dbReference type="EC" id="3.5.2.6"/>
    </reaction>
</comment>
<comment type="caution">
    <text evidence="3">The sequence shown here is derived from an EMBL/GenBank/DDBJ whole genome shotgun (WGS) entry which is preliminary data.</text>
</comment>
<dbReference type="SUPFAM" id="SSF56601">
    <property type="entry name" value="beta-lactamase/transpeptidase-like"/>
    <property type="match status" value="1"/>
</dbReference>
<dbReference type="InterPro" id="IPR000871">
    <property type="entry name" value="Beta-lactam_class-A"/>
</dbReference>
<reference evidence="3 4" key="1">
    <citation type="submission" date="2020-08" db="EMBL/GenBank/DDBJ databases">
        <title>Genomic Encyclopedia of Type Strains, Phase IV (KMG-IV): sequencing the most valuable type-strain genomes for metagenomic binning, comparative biology and taxonomic classification.</title>
        <authorList>
            <person name="Goeker M."/>
        </authorList>
    </citation>
    <scope>NUCLEOTIDE SEQUENCE [LARGE SCALE GENOMIC DNA]</scope>
    <source>
        <strain evidence="3 4">DSM 29348</strain>
    </source>
</reference>
<protein>
    <recommendedName>
        <fullName evidence="2">Beta-lactamase class A catalytic domain-containing protein</fullName>
    </recommendedName>
</protein>
<dbReference type="AlphaFoldDB" id="A0A7W6DHT5"/>
<sequence>MTKEEWTLKQLRSHRGRRIAAALWPLLLLLLAVLLPHPAEAQPAPDYPARAAQLVERLRAPGGEEDFFSPVFLNAVPVAQWRALTEGWRKDHGPLTALGAVTPDGPTSGSVEVRYARATLGFQLVLAPAAPHRVIGLRLTGVKQAGDTLAKVAADLAALPGNVAFAAARLGDGAPTVILARDAERPMAVASSFKLYVLAELARATAAGERRWSDIAPLAHRSFSGRLSRYPDNAPMTLHSLAAAMIAESDNGASDTLMLALGRGKVDAMLALTGHAAPDRALPLLTTTEAFALKMPAHRDLRDRWASADASQRAALLAESAGRFSASSIDVGQVAEKPVAIDSIEWFAAPMDMVRLLDWLRAHGDDALPIMAINPAIGPADAARWAWLGYKGGSEPGVIAMNFLGQRRDGQWVALTASWNNPAALVDEAAFHALMVRALTLLSNTAL</sequence>
<dbReference type="Gene3D" id="3.40.710.10">
    <property type="entry name" value="DD-peptidase/beta-lactamase superfamily"/>
    <property type="match status" value="1"/>
</dbReference>
<dbReference type="InterPro" id="IPR012338">
    <property type="entry name" value="Beta-lactam/transpept-like"/>
</dbReference>
<accession>A0A7W6DHT5</accession>
<feature type="domain" description="Beta-lactamase class A catalytic" evidence="2">
    <location>
        <begin position="179"/>
        <end position="274"/>
    </location>
</feature>
<dbReference type="GO" id="GO:0008800">
    <property type="term" value="F:beta-lactamase activity"/>
    <property type="evidence" value="ECO:0007669"/>
    <property type="project" value="UniProtKB-EC"/>
</dbReference>